<dbReference type="GO" id="GO:0009055">
    <property type="term" value="F:electron transfer activity"/>
    <property type="evidence" value="ECO:0007669"/>
    <property type="project" value="InterPro"/>
</dbReference>
<organism evidence="15 16">
    <name type="scientific">Rhodopseudomonas palustris (strain DX-1)</name>
    <dbReference type="NCBI Taxonomy" id="652103"/>
    <lineage>
        <taxon>Bacteria</taxon>
        <taxon>Pseudomonadati</taxon>
        <taxon>Pseudomonadota</taxon>
        <taxon>Alphaproteobacteria</taxon>
        <taxon>Hyphomicrobiales</taxon>
        <taxon>Nitrobacteraceae</taxon>
        <taxon>Rhodopseudomonas</taxon>
    </lineage>
</organism>
<dbReference type="KEGG" id="rpx:Rpdx1_3593"/>
<dbReference type="InterPro" id="IPR052168">
    <property type="entry name" value="Cytochrome_b561_oxidase"/>
</dbReference>
<keyword evidence="3" id="KW-0813">Transport</keyword>
<dbReference type="GO" id="GO:0046872">
    <property type="term" value="F:metal ion binding"/>
    <property type="evidence" value="ECO:0007669"/>
    <property type="project" value="UniProtKB-KW"/>
</dbReference>
<keyword evidence="8" id="KW-0249">Electron transport</keyword>
<name>E6VEL8_RHOPX</name>
<dbReference type="SUPFAM" id="SSF81342">
    <property type="entry name" value="Transmembrane di-heme cytochromes"/>
    <property type="match status" value="1"/>
</dbReference>
<feature type="transmembrane region" description="Helical" evidence="13">
    <location>
        <begin position="54"/>
        <end position="72"/>
    </location>
</feature>
<keyword evidence="5" id="KW-0349">Heme</keyword>
<dbReference type="GO" id="GO:0022904">
    <property type="term" value="P:respiratory electron transport chain"/>
    <property type="evidence" value="ECO:0007669"/>
    <property type="project" value="InterPro"/>
</dbReference>
<dbReference type="eggNOG" id="COG3038">
    <property type="taxonomic scope" value="Bacteria"/>
</dbReference>
<dbReference type="OrthoDB" id="7280471at2"/>
<dbReference type="InterPro" id="IPR011577">
    <property type="entry name" value="Cyt_b561_bac/Ni-Hgenase"/>
</dbReference>
<comment type="cofactor">
    <cofactor evidence="1">
        <name>heme b</name>
        <dbReference type="ChEBI" id="CHEBI:60344"/>
    </cofactor>
</comment>
<evidence type="ECO:0000256" key="12">
    <source>
        <dbReference type="ARBA" id="ARBA00037975"/>
    </source>
</evidence>
<dbReference type="STRING" id="652103.Rpdx1_3593"/>
<protein>
    <submittedName>
        <fullName evidence="15">Putative cytochrome b561</fullName>
    </submittedName>
</protein>
<evidence type="ECO:0000256" key="3">
    <source>
        <dbReference type="ARBA" id="ARBA00022448"/>
    </source>
</evidence>
<evidence type="ECO:0000259" key="14">
    <source>
        <dbReference type="Pfam" id="PF01292"/>
    </source>
</evidence>
<dbReference type="BioCyc" id="RPAL652103:RPDX1_RS17735-MONOMER"/>
<dbReference type="PANTHER" id="PTHR30529:SF1">
    <property type="entry name" value="CYTOCHROME B561 HOMOLOG 2"/>
    <property type="match status" value="1"/>
</dbReference>
<keyword evidence="7" id="KW-0479">Metal-binding</keyword>
<keyword evidence="9 13" id="KW-1133">Transmembrane helix</keyword>
<evidence type="ECO:0000256" key="13">
    <source>
        <dbReference type="SAM" id="Phobius"/>
    </source>
</evidence>
<sequence precursor="true">MALNSSSDQYGTVAVTIHWLTAVLILIALLTGFRAAAAEDVATEAALLRVHLPAAILVLVLTVVRVVWWLGIDDKPAPIAGAPSAQQVIARIVHLLFYVMVFGMFASGTGMMLASGALPAIFSHDATALPEFWRYRPRIPHGFGARLLVVLLIVHVAAALYHHLRGDRVFGRMWFGRSPTSQDAADRAV</sequence>
<dbReference type="Pfam" id="PF01292">
    <property type="entry name" value="Ni_hydr_CYTB"/>
    <property type="match status" value="1"/>
</dbReference>
<feature type="transmembrane region" description="Helical" evidence="13">
    <location>
        <begin position="12"/>
        <end position="33"/>
    </location>
</feature>
<dbReference type="Proteomes" id="UP000001402">
    <property type="component" value="Chromosome"/>
</dbReference>
<dbReference type="PANTHER" id="PTHR30529">
    <property type="entry name" value="CYTOCHROME B561"/>
    <property type="match status" value="1"/>
</dbReference>
<dbReference type="GO" id="GO:0020037">
    <property type="term" value="F:heme binding"/>
    <property type="evidence" value="ECO:0007669"/>
    <property type="project" value="TreeGrafter"/>
</dbReference>
<keyword evidence="10" id="KW-0408">Iron</keyword>
<keyword evidence="6 13" id="KW-0812">Transmembrane</keyword>
<dbReference type="InterPro" id="IPR016174">
    <property type="entry name" value="Di-haem_cyt_TM"/>
</dbReference>
<evidence type="ECO:0000256" key="9">
    <source>
        <dbReference type="ARBA" id="ARBA00022989"/>
    </source>
</evidence>
<feature type="domain" description="Cytochrome b561 bacterial/Ni-hydrogenase" evidence="14">
    <location>
        <begin position="10"/>
        <end position="176"/>
    </location>
</feature>
<evidence type="ECO:0000313" key="16">
    <source>
        <dbReference type="Proteomes" id="UP000001402"/>
    </source>
</evidence>
<evidence type="ECO:0000256" key="4">
    <source>
        <dbReference type="ARBA" id="ARBA00022475"/>
    </source>
</evidence>
<evidence type="ECO:0000256" key="11">
    <source>
        <dbReference type="ARBA" id="ARBA00023136"/>
    </source>
</evidence>
<dbReference type="EMBL" id="CP002418">
    <property type="protein sequence ID" value="ADU45162.1"/>
    <property type="molecule type" value="Genomic_DNA"/>
</dbReference>
<evidence type="ECO:0000256" key="2">
    <source>
        <dbReference type="ARBA" id="ARBA00004651"/>
    </source>
</evidence>
<comment type="subcellular location">
    <subcellularLocation>
        <location evidence="2">Cell membrane</location>
        <topology evidence="2">Multi-pass membrane protein</topology>
    </subcellularLocation>
</comment>
<evidence type="ECO:0000256" key="6">
    <source>
        <dbReference type="ARBA" id="ARBA00022692"/>
    </source>
</evidence>
<dbReference type="AlphaFoldDB" id="E6VEL8"/>
<dbReference type="HOGENOM" id="CLU_095321_4_1_5"/>
<evidence type="ECO:0000256" key="10">
    <source>
        <dbReference type="ARBA" id="ARBA00023004"/>
    </source>
</evidence>
<feature type="transmembrane region" description="Helical" evidence="13">
    <location>
        <begin position="143"/>
        <end position="164"/>
    </location>
</feature>
<evidence type="ECO:0000256" key="5">
    <source>
        <dbReference type="ARBA" id="ARBA00022617"/>
    </source>
</evidence>
<reference evidence="15" key="1">
    <citation type="submission" date="2010-12" db="EMBL/GenBank/DDBJ databases">
        <title>Complete sequence of Rhodopseudomonas palustris DX-1.</title>
        <authorList>
            <consortium name="US DOE Joint Genome Institute"/>
            <person name="Lucas S."/>
            <person name="Copeland A."/>
            <person name="Lapidus A."/>
            <person name="Cheng J.-F."/>
            <person name="Goodwin L."/>
            <person name="Pitluck S."/>
            <person name="Misra M."/>
            <person name="Chertkov O."/>
            <person name="Detter J.C."/>
            <person name="Han C."/>
            <person name="Tapia R."/>
            <person name="Land M."/>
            <person name="Hauser L."/>
            <person name="Kyrpides N."/>
            <person name="Ivanova N."/>
            <person name="Ovchinnikova G."/>
            <person name="Logan B."/>
            <person name="Oda Y."/>
            <person name="Harwood C."/>
            <person name="Woyke T."/>
        </authorList>
    </citation>
    <scope>NUCLEOTIDE SEQUENCE [LARGE SCALE GENOMIC DNA]</scope>
    <source>
        <strain evidence="15">DX-1</strain>
    </source>
</reference>
<accession>E6VEL8</accession>
<evidence type="ECO:0000256" key="8">
    <source>
        <dbReference type="ARBA" id="ARBA00022982"/>
    </source>
</evidence>
<evidence type="ECO:0000313" key="15">
    <source>
        <dbReference type="EMBL" id="ADU45162.1"/>
    </source>
</evidence>
<dbReference type="GO" id="GO:0005886">
    <property type="term" value="C:plasma membrane"/>
    <property type="evidence" value="ECO:0007669"/>
    <property type="project" value="UniProtKB-SubCell"/>
</dbReference>
<keyword evidence="4" id="KW-1003">Cell membrane</keyword>
<evidence type="ECO:0000256" key="1">
    <source>
        <dbReference type="ARBA" id="ARBA00001970"/>
    </source>
</evidence>
<proteinExistence type="inferred from homology"/>
<feature type="transmembrane region" description="Helical" evidence="13">
    <location>
        <begin position="92"/>
        <end position="122"/>
    </location>
</feature>
<comment type="similarity">
    <text evidence="12">Belongs to the cytochrome b561 family.</text>
</comment>
<gene>
    <name evidence="15" type="ordered locus">Rpdx1_3593</name>
</gene>
<keyword evidence="11 13" id="KW-0472">Membrane</keyword>
<evidence type="ECO:0000256" key="7">
    <source>
        <dbReference type="ARBA" id="ARBA00022723"/>
    </source>
</evidence>